<dbReference type="InterPro" id="IPR029058">
    <property type="entry name" value="AB_hydrolase_fold"/>
</dbReference>
<dbReference type="Gene3D" id="3.40.50.1820">
    <property type="entry name" value="alpha/beta hydrolase"/>
    <property type="match status" value="1"/>
</dbReference>
<organism evidence="2 3">
    <name type="scientific">Saccharopolyspora erythraea</name>
    <name type="common">Streptomyces erythraeus</name>
    <dbReference type="NCBI Taxonomy" id="1836"/>
    <lineage>
        <taxon>Bacteria</taxon>
        <taxon>Bacillati</taxon>
        <taxon>Actinomycetota</taxon>
        <taxon>Actinomycetes</taxon>
        <taxon>Pseudonocardiales</taxon>
        <taxon>Pseudonocardiaceae</taxon>
        <taxon>Saccharopolyspora</taxon>
    </lineage>
</organism>
<evidence type="ECO:0000313" key="2">
    <source>
        <dbReference type="EMBL" id="GAA0528332.1"/>
    </source>
</evidence>
<dbReference type="InterPro" id="IPR002918">
    <property type="entry name" value="Lipase_EstA/Esterase_EstB"/>
</dbReference>
<evidence type="ECO:0000313" key="3">
    <source>
        <dbReference type="Proteomes" id="UP001500729"/>
    </source>
</evidence>
<gene>
    <name evidence="2" type="ORF">GCM10009533_29490</name>
</gene>
<comment type="caution">
    <text evidence="2">The sequence shown here is derived from an EMBL/GenBank/DDBJ whole genome shotgun (WGS) entry which is preliminary data.</text>
</comment>
<evidence type="ECO:0008006" key="4">
    <source>
        <dbReference type="Google" id="ProtNLM"/>
    </source>
</evidence>
<feature type="region of interest" description="Disordered" evidence="1">
    <location>
        <begin position="81"/>
        <end position="102"/>
    </location>
</feature>
<proteinExistence type="predicted"/>
<dbReference type="Proteomes" id="UP001500729">
    <property type="component" value="Unassembled WGS sequence"/>
</dbReference>
<reference evidence="2 3" key="1">
    <citation type="journal article" date="2019" name="Int. J. Syst. Evol. Microbiol.">
        <title>The Global Catalogue of Microorganisms (GCM) 10K type strain sequencing project: providing services to taxonomists for standard genome sequencing and annotation.</title>
        <authorList>
            <consortium name="The Broad Institute Genomics Platform"/>
            <consortium name="The Broad Institute Genome Sequencing Center for Infectious Disease"/>
            <person name="Wu L."/>
            <person name="Ma J."/>
        </authorList>
    </citation>
    <scope>NUCLEOTIDE SEQUENCE [LARGE SCALE GENOMIC DNA]</scope>
    <source>
        <strain evidence="2 3">JCM 10303</strain>
    </source>
</reference>
<evidence type="ECO:0000256" key="1">
    <source>
        <dbReference type="SAM" id="MobiDB-lite"/>
    </source>
</evidence>
<dbReference type="EMBL" id="BAAAGS010000017">
    <property type="protein sequence ID" value="GAA0528332.1"/>
    <property type="molecule type" value="Genomic_DNA"/>
</dbReference>
<accession>A0ABN1CWW4</accession>
<sequence length="191" mass="18897">MFRKASVPECAGFDHDEVSGMRIRNAVVAVAAAVTVIGGVSPAAGAQPPVAADETAVGGSVGGIAEAGAAGGTADAAAAGGTAEAGAAEEAPAGANDWSCEPSDEHPVPVVLVHGLGGAAATNWAYIAPLLADEGYCVFALTYGRPPGMPPVTGGFAPMEQSAEELADFVDLVLEVTGASRWISWGIPRGR</sequence>
<feature type="compositionally biased region" description="Low complexity" evidence="1">
    <location>
        <begin position="81"/>
        <end position="95"/>
    </location>
</feature>
<protein>
    <recommendedName>
        <fullName evidence="4">Lipase</fullName>
    </recommendedName>
</protein>
<dbReference type="SUPFAM" id="SSF53474">
    <property type="entry name" value="alpha/beta-Hydrolases"/>
    <property type="match status" value="1"/>
</dbReference>
<name>A0ABN1CWW4_SACER</name>
<dbReference type="Pfam" id="PF01674">
    <property type="entry name" value="Lipase_2"/>
    <property type="match status" value="1"/>
</dbReference>
<keyword evidence="3" id="KW-1185">Reference proteome</keyword>